<keyword evidence="1 4" id="KW-0489">Methyltransferase</keyword>
<feature type="binding site" evidence="4">
    <location>
        <position position="313"/>
    </location>
    <ligand>
        <name>S-adenosyl-L-methionine</name>
        <dbReference type="ChEBI" id="CHEBI:59789"/>
    </ligand>
</feature>
<feature type="active site" description="Nucleophile" evidence="4">
    <location>
        <position position="386"/>
    </location>
</feature>
<dbReference type="Gene3D" id="2.40.50.1070">
    <property type="match status" value="1"/>
</dbReference>
<keyword evidence="2 4" id="KW-0808">Transferase</keyword>
<evidence type="ECO:0000313" key="8">
    <source>
        <dbReference type="Proteomes" id="UP000076079"/>
    </source>
</evidence>
<dbReference type="PANTHER" id="PTHR11061">
    <property type="entry name" value="RNA M5U METHYLTRANSFERASE"/>
    <property type="match status" value="1"/>
</dbReference>
<feature type="active site" evidence="5">
    <location>
        <position position="386"/>
    </location>
</feature>
<dbReference type="SUPFAM" id="SSF53335">
    <property type="entry name" value="S-adenosyl-L-methionine-dependent methyltransferases"/>
    <property type="match status" value="1"/>
</dbReference>
<keyword evidence="3 4" id="KW-0949">S-adenosyl-L-methionine</keyword>
<sequence>MVDDTFVLTLEKPVAGGRSLARLDGRVVLVSGGIPGERVRVAMERSGKGVAFARVVDVEEASPDRVVPSLDPQCGGLAFAHVAYDRQLALKRAIVEDALGRIGRLRGLPAIDAVGSPSREWRLRARLHAHGAHVGFYREGTHSLCDPAPSGQLAAGLIALAQDTMTRLRPELSRAVEAVVVSQTVRGDQQAMHLELSRPLPRHGEVWVAQPPPDCTGVSAGLVSSRHPTVLHGYPWLRESLQALGVSGASDDAGLLRHAAAFFQGNRSLLPRLVAHVLAAVPADTPVVDLYAGVGLFGIAAAAAGVASVTAVEGDAVSAEDLVANALPYGGRVRAVRGDVETFAGEEAARLANACVILDPPRTGLSPVVSAAIAAASPRRVIYVSCDPATLARDLQVLTAAGLRVDTLTVFDLFPLTAHVETVVTLTHEA</sequence>
<evidence type="ECO:0000256" key="1">
    <source>
        <dbReference type="ARBA" id="ARBA00022603"/>
    </source>
</evidence>
<feature type="binding site" evidence="4">
    <location>
        <position position="359"/>
    </location>
    <ligand>
        <name>S-adenosyl-L-methionine</name>
        <dbReference type="ChEBI" id="CHEBI:59789"/>
    </ligand>
</feature>
<dbReference type="KEGG" id="abac:LuPra_04487"/>
<proteinExistence type="inferred from homology"/>
<feature type="binding site" evidence="4">
    <location>
        <position position="264"/>
    </location>
    <ligand>
        <name>S-adenosyl-L-methionine</name>
        <dbReference type="ChEBI" id="CHEBI:59789"/>
    </ligand>
</feature>
<dbReference type="Proteomes" id="UP000076079">
    <property type="component" value="Chromosome"/>
</dbReference>
<reference evidence="7 8" key="1">
    <citation type="journal article" date="2016" name="Genome Announc.">
        <title>First Complete Genome Sequence of a Subdivision 6 Acidobacterium Strain.</title>
        <authorList>
            <person name="Huang S."/>
            <person name="Vieira S."/>
            <person name="Bunk B."/>
            <person name="Riedel T."/>
            <person name="Sproer C."/>
            <person name="Overmann J."/>
        </authorList>
    </citation>
    <scope>NUCLEOTIDE SEQUENCE [LARGE SCALE GENOMIC DNA]</scope>
    <source>
        <strain evidence="8">DSM 100886 HEG_-6_39</strain>
    </source>
</reference>
<dbReference type="InterPro" id="IPR012340">
    <property type="entry name" value="NA-bd_OB-fold"/>
</dbReference>
<organism evidence="7 8">
    <name type="scientific">Luteitalea pratensis</name>
    <dbReference type="NCBI Taxonomy" id="1855912"/>
    <lineage>
        <taxon>Bacteria</taxon>
        <taxon>Pseudomonadati</taxon>
        <taxon>Acidobacteriota</taxon>
        <taxon>Vicinamibacteria</taxon>
        <taxon>Vicinamibacterales</taxon>
        <taxon>Vicinamibacteraceae</taxon>
        <taxon>Luteitalea</taxon>
    </lineage>
</organism>
<dbReference type="Gene3D" id="2.40.50.140">
    <property type="entry name" value="Nucleic acid-binding proteins"/>
    <property type="match status" value="1"/>
</dbReference>
<dbReference type="RefSeq" id="WP_162271471.1">
    <property type="nucleotide sequence ID" value="NZ_CP015136.1"/>
</dbReference>
<evidence type="ECO:0000256" key="4">
    <source>
        <dbReference type="PROSITE-ProRule" id="PRU01024"/>
    </source>
</evidence>
<dbReference type="PANTHER" id="PTHR11061:SF30">
    <property type="entry name" value="TRNA (URACIL(54)-C(5))-METHYLTRANSFERASE"/>
    <property type="match status" value="1"/>
</dbReference>
<dbReference type="InterPro" id="IPR030390">
    <property type="entry name" value="MeTrfase_TrmA_AS"/>
</dbReference>
<gene>
    <name evidence="7" type="primary">rlmCD</name>
    <name evidence="7" type="ORF">LuPra_04487</name>
</gene>
<dbReference type="STRING" id="1855912.LuPra_04487"/>
<dbReference type="EC" id="2.1.1.189" evidence="7"/>
<comment type="similarity">
    <text evidence="4">Belongs to the class I-like SAM-binding methyltransferase superfamily. RNA M5U methyltransferase family.</text>
</comment>
<dbReference type="EMBL" id="CP015136">
    <property type="protein sequence ID" value="AMY11240.1"/>
    <property type="molecule type" value="Genomic_DNA"/>
</dbReference>
<accession>A0A143PT30</accession>
<dbReference type="PROSITE" id="PS01230">
    <property type="entry name" value="TRMA_1"/>
    <property type="match status" value="1"/>
</dbReference>
<reference evidence="8" key="2">
    <citation type="submission" date="2016-04" db="EMBL/GenBank/DDBJ databases">
        <title>First Complete Genome Sequence of a Subdivision 6 Acidobacterium.</title>
        <authorList>
            <person name="Huang S."/>
            <person name="Vieira S."/>
            <person name="Bunk B."/>
            <person name="Riedel T."/>
            <person name="Sproeer C."/>
            <person name="Overmann J."/>
        </authorList>
    </citation>
    <scope>NUCLEOTIDE SEQUENCE [LARGE SCALE GENOMIC DNA]</scope>
    <source>
        <strain evidence="8">DSM 100886 HEG_-6_39</strain>
    </source>
</reference>
<name>A0A143PT30_LUTPR</name>
<dbReference type="InterPro" id="IPR029063">
    <property type="entry name" value="SAM-dependent_MTases_sf"/>
</dbReference>
<evidence type="ECO:0000313" key="7">
    <source>
        <dbReference type="EMBL" id="AMY11240.1"/>
    </source>
</evidence>
<dbReference type="PROSITE" id="PS51687">
    <property type="entry name" value="SAM_MT_RNA_M5U"/>
    <property type="match status" value="1"/>
</dbReference>
<evidence type="ECO:0000259" key="6">
    <source>
        <dbReference type="PROSITE" id="PS50926"/>
    </source>
</evidence>
<evidence type="ECO:0000256" key="5">
    <source>
        <dbReference type="PROSITE-ProRule" id="PRU10015"/>
    </source>
</evidence>
<evidence type="ECO:0000256" key="3">
    <source>
        <dbReference type="ARBA" id="ARBA00022691"/>
    </source>
</evidence>
<keyword evidence="8" id="KW-1185">Reference proteome</keyword>
<dbReference type="PROSITE" id="PS50926">
    <property type="entry name" value="TRAM"/>
    <property type="match status" value="1"/>
</dbReference>
<dbReference type="GO" id="GO:0070041">
    <property type="term" value="F:rRNA (uridine-C5-)-methyltransferase activity"/>
    <property type="evidence" value="ECO:0007669"/>
    <property type="project" value="TreeGrafter"/>
</dbReference>
<dbReference type="GO" id="GO:0070475">
    <property type="term" value="P:rRNA base methylation"/>
    <property type="evidence" value="ECO:0007669"/>
    <property type="project" value="TreeGrafter"/>
</dbReference>
<feature type="domain" description="TRAM" evidence="6">
    <location>
        <begin position="1"/>
        <end position="57"/>
    </location>
</feature>
<dbReference type="Pfam" id="PF05958">
    <property type="entry name" value="tRNA_U5-meth_tr"/>
    <property type="match status" value="1"/>
</dbReference>
<dbReference type="InterPro" id="IPR010280">
    <property type="entry name" value="U5_MeTrfase_fam"/>
</dbReference>
<protein>
    <submittedName>
        <fullName evidence="7">23S rRNA (Uracil-C(5))-methyltransferase RlmCD</fullName>
        <ecNumber evidence="7">2.1.1.189</ecNumber>
    </submittedName>
</protein>
<feature type="binding site" evidence="4">
    <location>
        <position position="291"/>
    </location>
    <ligand>
        <name>S-adenosyl-L-methionine</name>
        <dbReference type="ChEBI" id="CHEBI:59789"/>
    </ligand>
</feature>
<evidence type="ECO:0000256" key="2">
    <source>
        <dbReference type="ARBA" id="ARBA00022679"/>
    </source>
</evidence>
<dbReference type="InterPro" id="IPR002792">
    <property type="entry name" value="TRAM_dom"/>
</dbReference>
<dbReference type="Gene3D" id="3.40.50.150">
    <property type="entry name" value="Vaccinia Virus protein VP39"/>
    <property type="match status" value="1"/>
</dbReference>
<dbReference type="AlphaFoldDB" id="A0A143PT30"/>
<dbReference type="SUPFAM" id="SSF50249">
    <property type="entry name" value="Nucleic acid-binding proteins"/>
    <property type="match status" value="1"/>
</dbReference>